<evidence type="ECO:0000256" key="1">
    <source>
        <dbReference type="ARBA" id="ARBA00023002"/>
    </source>
</evidence>
<evidence type="ECO:0000256" key="2">
    <source>
        <dbReference type="ARBA" id="ARBA00023027"/>
    </source>
</evidence>
<keyword evidence="2" id="KW-0520">NAD</keyword>
<dbReference type="RefSeq" id="WP_100162460.1">
    <property type="nucleotide sequence ID" value="NZ_PGTB01000032.1"/>
</dbReference>
<dbReference type="PANTHER" id="PTHR43333">
    <property type="entry name" value="2-HACID_DH_C DOMAIN-CONTAINING PROTEIN"/>
    <property type="match status" value="1"/>
</dbReference>
<dbReference type="Proteomes" id="UP000231553">
    <property type="component" value="Unassembled WGS sequence"/>
</dbReference>
<organism evidence="4 5">
    <name type="scientific">Pseudooceanicola lipolyticus</name>
    <dbReference type="NCBI Taxonomy" id="2029104"/>
    <lineage>
        <taxon>Bacteria</taxon>
        <taxon>Pseudomonadati</taxon>
        <taxon>Pseudomonadota</taxon>
        <taxon>Alphaproteobacteria</taxon>
        <taxon>Rhodobacterales</taxon>
        <taxon>Paracoccaceae</taxon>
        <taxon>Pseudooceanicola</taxon>
    </lineage>
</organism>
<gene>
    <name evidence="4" type="ORF">CVM52_10475</name>
</gene>
<dbReference type="Pfam" id="PF02826">
    <property type="entry name" value="2-Hacid_dh_C"/>
    <property type="match status" value="1"/>
</dbReference>
<keyword evidence="5" id="KW-1185">Reference proteome</keyword>
<feature type="domain" description="D-isomer specific 2-hydroxyacid dehydrogenase NAD-binding" evidence="3">
    <location>
        <begin position="129"/>
        <end position="285"/>
    </location>
</feature>
<dbReference type="PANTHER" id="PTHR43333:SF1">
    <property type="entry name" value="D-ISOMER SPECIFIC 2-HYDROXYACID DEHYDROGENASE NAD-BINDING DOMAIN-CONTAINING PROTEIN"/>
    <property type="match status" value="1"/>
</dbReference>
<protein>
    <submittedName>
        <fullName evidence="4">Glyoxylate reductase (NADP(+))</fullName>
    </submittedName>
</protein>
<evidence type="ECO:0000259" key="3">
    <source>
        <dbReference type="Pfam" id="PF02826"/>
    </source>
</evidence>
<dbReference type="InterPro" id="IPR006140">
    <property type="entry name" value="D-isomer_DH_NAD-bd"/>
</dbReference>
<evidence type="ECO:0000313" key="4">
    <source>
        <dbReference type="EMBL" id="PJE36726.1"/>
    </source>
</evidence>
<evidence type="ECO:0000313" key="5">
    <source>
        <dbReference type="Proteomes" id="UP000231553"/>
    </source>
</evidence>
<sequence>MTTAPSLKPLRIANHLGPEISAVLAAHPSAPEVVDFYKGHPVWDLPDGIDALVTGAHLWKGAPEGVSIPKSLRWVQSVSAGVETYPPSLLADRVVTCGRGLTAVPIAEYVLSAIVHDRKPFAPLVVQDSGWGSFKEGDGLPLLAGQTVGLVGFGAINQEVAKRARAFDMRVLATRRGAWSGASGGVEPRPDAAAVAAESDYLVVAVPSTPQTRGMIGAELFAAAREGLHLINVARGALVDQEALLQALKSGRLRRATLDVTDPEPLPDGHPLYHHPAVTITPHISWKDGNGMAPFKDQLLRNLDAWLAGGRDMINRVDPERGY</sequence>
<dbReference type="InterPro" id="IPR036291">
    <property type="entry name" value="NAD(P)-bd_dom_sf"/>
</dbReference>
<accession>A0A2M8J1R6</accession>
<proteinExistence type="predicted"/>
<reference evidence="4 5" key="1">
    <citation type="journal article" date="2018" name="Int. J. Syst. Evol. Microbiol.">
        <title>Pseudooceanicola lipolyticus sp. nov., a marine alphaproteobacterium, reclassification of Oceanicola flagellatus as Pseudooceanicola flagellatus comb. nov. and emended description of the genus Pseudooceanicola.</title>
        <authorList>
            <person name="Huang M.-M."/>
            <person name="Guo L.-L."/>
            <person name="Wu Y.-H."/>
            <person name="Lai Q.-L."/>
            <person name="Shao Z.-Z."/>
            <person name="Wang C.-S."/>
            <person name="Wu M."/>
            <person name="Xu X.-W."/>
        </authorList>
    </citation>
    <scope>NUCLEOTIDE SEQUENCE [LARGE SCALE GENOMIC DNA]</scope>
    <source>
        <strain evidence="4 5">157</strain>
    </source>
</reference>
<name>A0A2M8J1R6_9RHOB</name>
<keyword evidence="1" id="KW-0560">Oxidoreductase</keyword>
<dbReference type="Gene3D" id="3.40.50.720">
    <property type="entry name" value="NAD(P)-binding Rossmann-like Domain"/>
    <property type="match status" value="2"/>
</dbReference>
<dbReference type="GO" id="GO:0051287">
    <property type="term" value="F:NAD binding"/>
    <property type="evidence" value="ECO:0007669"/>
    <property type="project" value="InterPro"/>
</dbReference>
<dbReference type="OrthoDB" id="9787219at2"/>
<dbReference type="GO" id="GO:0016491">
    <property type="term" value="F:oxidoreductase activity"/>
    <property type="evidence" value="ECO:0007669"/>
    <property type="project" value="UniProtKB-KW"/>
</dbReference>
<dbReference type="SUPFAM" id="SSF51735">
    <property type="entry name" value="NAD(P)-binding Rossmann-fold domains"/>
    <property type="match status" value="1"/>
</dbReference>
<dbReference type="AlphaFoldDB" id="A0A2M8J1R6"/>
<comment type="caution">
    <text evidence="4">The sequence shown here is derived from an EMBL/GenBank/DDBJ whole genome shotgun (WGS) entry which is preliminary data.</text>
</comment>
<dbReference type="EMBL" id="PGTB01000032">
    <property type="protein sequence ID" value="PJE36726.1"/>
    <property type="molecule type" value="Genomic_DNA"/>
</dbReference>